<reference evidence="1" key="1">
    <citation type="submission" date="2019-12" db="EMBL/GenBank/DDBJ databases">
        <authorList>
            <person name="Scholes J."/>
        </authorList>
    </citation>
    <scope>NUCLEOTIDE SEQUENCE</scope>
</reference>
<sequence>SYSIRIISINYHAIHLIFTNKGPNLHMDLALSNIRKYYSFVPVNIIKRIYRSRIERLRVLMINDIPGDIRWLIEAKVRLSGEFPNSYKYMPGMGKSTFAKKRRAKRLGGCYKCARWTCDTRCKSVGFVSKNREDKIAFIKDGLSK</sequence>
<accession>A0A9N7RT75</accession>
<feature type="non-terminal residue" evidence="1">
    <location>
        <position position="1"/>
    </location>
</feature>
<dbReference type="Pfam" id="PF05515">
    <property type="entry name" value="Viral_NABP"/>
    <property type="match status" value="1"/>
</dbReference>
<feature type="non-terminal residue" evidence="1">
    <location>
        <position position="145"/>
    </location>
</feature>
<dbReference type="OrthoDB" id="1711934at2759"/>
<comment type="caution">
    <text evidence="1">The sequence shown here is derived from an EMBL/GenBank/DDBJ whole genome shotgun (WGS) entry which is preliminary data.</text>
</comment>
<evidence type="ECO:0000313" key="1">
    <source>
        <dbReference type="EMBL" id="CAA0843001.1"/>
    </source>
</evidence>
<name>A0A9N7RT75_STRHE</name>
<gene>
    <name evidence="1" type="ORF">SHERM_08855</name>
</gene>
<dbReference type="AlphaFoldDB" id="A0A9N7RT75"/>
<dbReference type="Proteomes" id="UP001153555">
    <property type="component" value="Unassembled WGS sequence"/>
</dbReference>
<keyword evidence="2" id="KW-1185">Reference proteome</keyword>
<organism evidence="1 2">
    <name type="scientific">Striga hermonthica</name>
    <name type="common">Purple witchweed</name>
    <name type="synonym">Buchnera hermonthica</name>
    <dbReference type="NCBI Taxonomy" id="68872"/>
    <lineage>
        <taxon>Eukaryota</taxon>
        <taxon>Viridiplantae</taxon>
        <taxon>Streptophyta</taxon>
        <taxon>Embryophyta</taxon>
        <taxon>Tracheophyta</taxon>
        <taxon>Spermatophyta</taxon>
        <taxon>Magnoliopsida</taxon>
        <taxon>eudicotyledons</taxon>
        <taxon>Gunneridae</taxon>
        <taxon>Pentapetalae</taxon>
        <taxon>asterids</taxon>
        <taxon>lamiids</taxon>
        <taxon>Lamiales</taxon>
        <taxon>Orobanchaceae</taxon>
        <taxon>Buchnereae</taxon>
        <taxon>Striga</taxon>
    </lineage>
</organism>
<evidence type="ECO:0000313" key="2">
    <source>
        <dbReference type="Proteomes" id="UP001153555"/>
    </source>
</evidence>
<proteinExistence type="predicted"/>
<protein>
    <submittedName>
        <fullName evidence="1">Uncharacterized protein</fullName>
    </submittedName>
</protein>
<dbReference type="InterPro" id="IPR008891">
    <property type="entry name" value="Viral_NABP"/>
</dbReference>
<dbReference type="EMBL" id="CACSLK010034598">
    <property type="protein sequence ID" value="CAA0843001.1"/>
    <property type="molecule type" value="Genomic_DNA"/>
</dbReference>